<evidence type="ECO:0000256" key="1">
    <source>
        <dbReference type="SAM" id="MobiDB-lite"/>
    </source>
</evidence>
<reference evidence="2 3" key="1">
    <citation type="submission" date="2021-06" db="EMBL/GenBank/DDBJ databases">
        <title>Caerostris extrusa draft genome.</title>
        <authorList>
            <person name="Kono N."/>
            <person name="Arakawa K."/>
        </authorList>
    </citation>
    <scope>NUCLEOTIDE SEQUENCE [LARGE SCALE GENOMIC DNA]</scope>
</reference>
<proteinExistence type="predicted"/>
<keyword evidence="3" id="KW-1185">Reference proteome</keyword>
<sequence length="83" mass="9839">MFFPLSVTRERTLQTTLLLQEIQNFTPDRKIPLFVSITPILPDPGSVRHRSLPDEWPLNQSRRNFDSLFGHKKHRNGREREKT</sequence>
<feature type="region of interest" description="Disordered" evidence="1">
    <location>
        <begin position="61"/>
        <end position="83"/>
    </location>
</feature>
<dbReference type="EMBL" id="BPLR01016659">
    <property type="protein sequence ID" value="GIY85451.1"/>
    <property type="molecule type" value="Genomic_DNA"/>
</dbReference>
<name>A0AAV4WSI1_CAEEX</name>
<comment type="caution">
    <text evidence="2">The sequence shown here is derived from an EMBL/GenBank/DDBJ whole genome shotgun (WGS) entry which is preliminary data.</text>
</comment>
<evidence type="ECO:0000313" key="3">
    <source>
        <dbReference type="Proteomes" id="UP001054945"/>
    </source>
</evidence>
<evidence type="ECO:0000313" key="2">
    <source>
        <dbReference type="EMBL" id="GIY85451.1"/>
    </source>
</evidence>
<dbReference type="Proteomes" id="UP001054945">
    <property type="component" value="Unassembled WGS sequence"/>
</dbReference>
<protein>
    <submittedName>
        <fullName evidence="2">Uncharacterized protein</fullName>
    </submittedName>
</protein>
<accession>A0AAV4WSI1</accession>
<gene>
    <name evidence="2" type="ORF">CEXT_199021</name>
</gene>
<dbReference type="AlphaFoldDB" id="A0AAV4WSI1"/>
<organism evidence="2 3">
    <name type="scientific">Caerostris extrusa</name>
    <name type="common">Bark spider</name>
    <name type="synonym">Caerostris bankana</name>
    <dbReference type="NCBI Taxonomy" id="172846"/>
    <lineage>
        <taxon>Eukaryota</taxon>
        <taxon>Metazoa</taxon>
        <taxon>Ecdysozoa</taxon>
        <taxon>Arthropoda</taxon>
        <taxon>Chelicerata</taxon>
        <taxon>Arachnida</taxon>
        <taxon>Araneae</taxon>
        <taxon>Araneomorphae</taxon>
        <taxon>Entelegynae</taxon>
        <taxon>Araneoidea</taxon>
        <taxon>Araneidae</taxon>
        <taxon>Caerostris</taxon>
    </lineage>
</organism>